<accession>A0AAV4P3S2</accession>
<proteinExistence type="predicted"/>
<evidence type="ECO:0000313" key="1">
    <source>
        <dbReference type="EMBL" id="GIX90569.1"/>
    </source>
</evidence>
<dbReference type="Proteomes" id="UP001054945">
    <property type="component" value="Unassembled WGS sequence"/>
</dbReference>
<protein>
    <submittedName>
        <fullName evidence="1">Uncharacterized protein</fullName>
    </submittedName>
</protein>
<sequence length="88" mass="10113">MVGIQIEQLDLLVELFIALMQIAALCDIFKRPEPKPLLRAWFELPPIKKDIVARRSRNFVKFAKGILVESFCSLNVWRSLNSSKLLSV</sequence>
<gene>
    <name evidence="1" type="ORF">CEXT_620371</name>
</gene>
<dbReference type="AlphaFoldDB" id="A0AAV4P3S2"/>
<reference evidence="1 2" key="1">
    <citation type="submission" date="2021-06" db="EMBL/GenBank/DDBJ databases">
        <title>Caerostris extrusa draft genome.</title>
        <authorList>
            <person name="Kono N."/>
            <person name="Arakawa K."/>
        </authorList>
    </citation>
    <scope>NUCLEOTIDE SEQUENCE [LARGE SCALE GENOMIC DNA]</scope>
</reference>
<keyword evidence="2" id="KW-1185">Reference proteome</keyword>
<evidence type="ECO:0000313" key="2">
    <source>
        <dbReference type="Proteomes" id="UP001054945"/>
    </source>
</evidence>
<dbReference type="EMBL" id="BPLR01021506">
    <property type="protein sequence ID" value="GIX90569.1"/>
    <property type="molecule type" value="Genomic_DNA"/>
</dbReference>
<comment type="caution">
    <text evidence="1">The sequence shown here is derived from an EMBL/GenBank/DDBJ whole genome shotgun (WGS) entry which is preliminary data.</text>
</comment>
<name>A0AAV4P3S2_CAEEX</name>
<organism evidence="1 2">
    <name type="scientific">Caerostris extrusa</name>
    <name type="common">Bark spider</name>
    <name type="synonym">Caerostris bankana</name>
    <dbReference type="NCBI Taxonomy" id="172846"/>
    <lineage>
        <taxon>Eukaryota</taxon>
        <taxon>Metazoa</taxon>
        <taxon>Ecdysozoa</taxon>
        <taxon>Arthropoda</taxon>
        <taxon>Chelicerata</taxon>
        <taxon>Arachnida</taxon>
        <taxon>Araneae</taxon>
        <taxon>Araneomorphae</taxon>
        <taxon>Entelegynae</taxon>
        <taxon>Araneoidea</taxon>
        <taxon>Araneidae</taxon>
        <taxon>Caerostris</taxon>
    </lineage>
</organism>